<keyword evidence="8" id="KW-1185">Reference proteome</keyword>
<protein>
    <submittedName>
        <fullName evidence="7">Transcriptional regulator LysR</fullName>
    </submittedName>
</protein>
<dbReference type="GO" id="GO:2000142">
    <property type="term" value="P:regulation of DNA-templated transcription initiation"/>
    <property type="evidence" value="ECO:0007669"/>
    <property type="project" value="TreeGrafter"/>
</dbReference>
<dbReference type="KEGG" id="eae:EAE_19660"/>
<dbReference type="Gene3D" id="1.10.10.10">
    <property type="entry name" value="Winged helix-like DNA-binding domain superfamily/Winged helix DNA-binding domain"/>
    <property type="match status" value="1"/>
</dbReference>
<dbReference type="RefSeq" id="WP_015366507.1">
    <property type="nucleotide sequence ID" value="NC_015663.1"/>
</dbReference>
<dbReference type="CDD" id="cd05466">
    <property type="entry name" value="PBP2_LTTR_substrate"/>
    <property type="match status" value="1"/>
</dbReference>
<evidence type="ECO:0000256" key="1">
    <source>
        <dbReference type="ARBA" id="ARBA00009437"/>
    </source>
</evidence>
<reference evidence="7 8" key="1">
    <citation type="journal article" date="2012" name="J. Bacteriol.">
        <title>Complete genome sequence of Enterobacter aerogenes KCTC 2190.</title>
        <authorList>
            <person name="Shin S.H."/>
            <person name="Kim S."/>
            <person name="Kim J.Y."/>
            <person name="Lee S."/>
            <person name="Um Y."/>
            <person name="Oh M.K."/>
            <person name="Kim Y.R."/>
            <person name="Lee J."/>
            <person name="Yang K.S."/>
        </authorList>
    </citation>
    <scope>NUCLEOTIDE SEQUENCE [LARGE SCALE GENOMIC DNA]</scope>
    <source>
        <strain evidence="7 8">KCTC 2190</strain>
    </source>
</reference>
<dbReference type="PROSITE" id="PS50931">
    <property type="entry name" value="HTH_LYSR"/>
    <property type="match status" value="1"/>
</dbReference>
<dbReference type="EMBL" id="CP002824">
    <property type="protein sequence ID" value="AEG98839.1"/>
    <property type="molecule type" value="Genomic_DNA"/>
</dbReference>
<evidence type="ECO:0000256" key="3">
    <source>
        <dbReference type="ARBA" id="ARBA00023125"/>
    </source>
</evidence>
<organism evidence="7 8">
    <name type="scientific">Klebsiella aerogenes (strain ATCC 13048 / DSM 30053 / CCUG 1429 / JCM 1235 / KCTC 2190 / NBRC 13534 / NCIMB 10102 / NCTC 10006 / CDC 819-56)</name>
    <name type="common">Enterobacter aerogenes</name>
    <dbReference type="NCBI Taxonomy" id="1028307"/>
    <lineage>
        <taxon>Bacteria</taxon>
        <taxon>Pseudomonadati</taxon>
        <taxon>Pseudomonadota</taxon>
        <taxon>Gammaproteobacteria</taxon>
        <taxon>Enterobacterales</taxon>
        <taxon>Enterobacteriaceae</taxon>
        <taxon>Klebsiella/Raoultella group</taxon>
        <taxon>Klebsiella</taxon>
    </lineage>
</organism>
<dbReference type="FunFam" id="1.10.10.10:FF:000001">
    <property type="entry name" value="LysR family transcriptional regulator"/>
    <property type="match status" value="1"/>
</dbReference>
<accession>A0A0H3G112</accession>
<comment type="similarity">
    <text evidence="1">Belongs to the LysR transcriptional regulatory family.</text>
</comment>
<dbReference type="GO" id="GO:0003677">
    <property type="term" value="F:DNA binding"/>
    <property type="evidence" value="ECO:0007669"/>
    <property type="project" value="UniProtKB-KW"/>
</dbReference>
<dbReference type="PANTHER" id="PTHR30293:SF0">
    <property type="entry name" value="NITROGEN ASSIMILATION REGULATORY PROTEIN NAC"/>
    <property type="match status" value="1"/>
</dbReference>
<keyword evidence="4" id="KW-0010">Activator</keyword>
<dbReference type="PATRIC" id="fig|1028307.3.peg.3926"/>
<dbReference type="AlphaFoldDB" id="A0A0H3G112"/>
<dbReference type="InterPro" id="IPR005119">
    <property type="entry name" value="LysR_subst-bd"/>
</dbReference>
<name>A0A0H3G112_KLEAK</name>
<dbReference type="Pfam" id="PF03466">
    <property type="entry name" value="LysR_substrate"/>
    <property type="match status" value="1"/>
</dbReference>
<keyword evidence="3" id="KW-0238">DNA-binding</keyword>
<dbReference type="PRINTS" id="PR00039">
    <property type="entry name" value="HTHLYSR"/>
</dbReference>
<dbReference type="eggNOG" id="COG0583">
    <property type="taxonomic scope" value="Bacteria"/>
</dbReference>
<gene>
    <name evidence="7" type="ordered locus">EAE_19660</name>
</gene>
<dbReference type="PANTHER" id="PTHR30293">
    <property type="entry name" value="TRANSCRIPTIONAL REGULATORY PROTEIN NAC-RELATED"/>
    <property type="match status" value="1"/>
</dbReference>
<evidence type="ECO:0000313" key="8">
    <source>
        <dbReference type="Proteomes" id="UP000008881"/>
    </source>
</evidence>
<evidence type="ECO:0000259" key="6">
    <source>
        <dbReference type="PROSITE" id="PS50931"/>
    </source>
</evidence>
<evidence type="ECO:0000256" key="4">
    <source>
        <dbReference type="ARBA" id="ARBA00023159"/>
    </source>
</evidence>
<keyword evidence="5" id="KW-0804">Transcription</keyword>
<dbReference type="Gene3D" id="3.40.190.290">
    <property type="match status" value="1"/>
</dbReference>
<dbReference type="GO" id="GO:0003700">
    <property type="term" value="F:DNA-binding transcription factor activity"/>
    <property type="evidence" value="ECO:0007669"/>
    <property type="project" value="InterPro"/>
</dbReference>
<dbReference type="GeneID" id="93312117"/>
<proteinExistence type="inferred from homology"/>
<dbReference type="SUPFAM" id="SSF53850">
    <property type="entry name" value="Periplasmic binding protein-like II"/>
    <property type="match status" value="1"/>
</dbReference>
<dbReference type="Pfam" id="PF00126">
    <property type="entry name" value="HTH_1"/>
    <property type="match status" value="1"/>
</dbReference>
<feature type="domain" description="HTH lysR-type" evidence="6">
    <location>
        <begin position="1"/>
        <end position="58"/>
    </location>
</feature>
<sequence length="298" mass="33097">MDIKQLKYLIALDQTRHFGQAAAACHITQPTLSMRIRNLEDELNLTLIQRGQRFEGFTPEGERILAWARALLAAHDGLAAEAAICRGQMVGQLRVGMVPLASLNPMQLIKPLAEKYPELQFSLLSMTSEQIIDGVSRNQLDLGICYLHHVDSALFNVTWLPKTRMGLLHDSRHFQFDAGIPEWETLAGLPLGFLTKGMYYRESIEMSFKAKGLTPKYVFESDSTFQIIQAVQAGICCAIMPLNNGLEALSDNLAIMPIGETEVDSTLALIMRNQEPVSSLAEKCFADAQMIFGEAPQI</sequence>
<dbReference type="InterPro" id="IPR036388">
    <property type="entry name" value="WH-like_DNA-bd_sf"/>
</dbReference>
<dbReference type="Proteomes" id="UP000008881">
    <property type="component" value="Chromosome"/>
</dbReference>
<dbReference type="OrthoDB" id="9775392at2"/>
<evidence type="ECO:0000256" key="2">
    <source>
        <dbReference type="ARBA" id="ARBA00023015"/>
    </source>
</evidence>
<keyword evidence="2" id="KW-0805">Transcription regulation</keyword>
<dbReference type="HOGENOM" id="CLU_039613_6_2_6"/>
<dbReference type="InterPro" id="IPR036390">
    <property type="entry name" value="WH_DNA-bd_sf"/>
</dbReference>
<evidence type="ECO:0000256" key="5">
    <source>
        <dbReference type="ARBA" id="ARBA00023163"/>
    </source>
</evidence>
<dbReference type="SUPFAM" id="SSF46785">
    <property type="entry name" value="Winged helix' DNA-binding domain"/>
    <property type="match status" value="1"/>
</dbReference>
<dbReference type="InterPro" id="IPR000847">
    <property type="entry name" value="LysR_HTH_N"/>
</dbReference>
<evidence type="ECO:0000313" key="7">
    <source>
        <dbReference type="EMBL" id="AEG98839.1"/>
    </source>
</evidence>